<evidence type="ECO:0000313" key="3">
    <source>
        <dbReference type="EMBL" id="EKC37950.1"/>
    </source>
</evidence>
<dbReference type="PANTHER" id="PTHR13287">
    <property type="entry name" value="ADIPOSE-SECRETED SIGNALING PROTEIN"/>
    <property type="match status" value="1"/>
</dbReference>
<dbReference type="HOGENOM" id="CLU_094626_1_0_1"/>
<organism evidence="3">
    <name type="scientific">Magallana gigas</name>
    <name type="common">Pacific oyster</name>
    <name type="synonym">Crassostrea gigas</name>
    <dbReference type="NCBI Taxonomy" id="29159"/>
    <lineage>
        <taxon>Eukaryota</taxon>
        <taxon>Metazoa</taxon>
        <taxon>Spiralia</taxon>
        <taxon>Lophotrochozoa</taxon>
        <taxon>Mollusca</taxon>
        <taxon>Bivalvia</taxon>
        <taxon>Autobranchia</taxon>
        <taxon>Pteriomorphia</taxon>
        <taxon>Ostreida</taxon>
        <taxon>Ostreoidea</taxon>
        <taxon>Ostreidae</taxon>
        <taxon>Magallana</taxon>
    </lineage>
</organism>
<gene>
    <name evidence="3" type="ORF">CGI_10025525</name>
</gene>
<dbReference type="EMBL" id="JH817090">
    <property type="protein sequence ID" value="EKC37950.1"/>
    <property type="molecule type" value="Genomic_DNA"/>
</dbReference>
<name>K1R9S8_MAGGI</name>
<comment type="similarity">
    <text evidence="1">Belongs to the ADISSP family.</text>
</comment>
<evidence type="ECO:0000256" key="2">
    <source>
        <dbReference type="ARBA" id="ARBA00035300"/>
    </source>
</evidence>
<dbReference type="Pfam" id="PF15006">
    <property type="entry name" value="DUF4517"/>
    <property type="match status" value="1"/>
</dbReference>
<dbReference type="InParanoid" id="K1R9S8"/>
<dbReference type="PANTHER" id="PTHR13287:SF2">
    <property type="entry name" value="ADIPOSE-SECRETED SIGNALING PROTEIN"/>
    <property type="match status" value="1"/>
</dbReference>
<protein>
    <recommendedName>
        <fullName evidence="2">Adipose-secreted signaling protein</fullName>
    </recommendedName>
</protein>
<accession>K1R9S8</accession>
<evidence type="ECO:0000256" key="1">
    <source>
        <dbReference type="ARBA" id="ARBA00035018"/>
    </source>
</evidence>
<sequence length="186" mass="21055">MGEINNDGPDQDSDSGYQNLLSGVLQTELSHDGHAHCKEHVHFSAEQLKDHNLEIQIKQQEGQVDIHLGFLQIHHHYHVSFCIKDSLGQEVCYDQRENLHVEIQKVTPTSDGEGHDISLNFNAHREKLLNEVIHIQSKDEEKNLKIVIHARVLGKGKGTPALKNGIKCYKVDTDEDSDAHSDWQGF</sequence>
<proteinExistence type="inferred from homology"/>
<dbReference type="AlphaFoldDB" id="K1R9S8"/>
<dbReference type="InterPro" id="IPR026794">
    <property type="entry name" value="ADISSP"/>
</dbReference>
<reference evidence="3" key="1">
    <citation type="journal article" date="2012" name="Nature">
        <title>The oyster genome reveals stress adaptation and complexity of shell formation.</title>
        <authorList>
            <person name="Zhang G."/>
            <person name="Fang X."/>
            <person name="Guo X."/>
            <person name="Li L."/>
            <person name="Luo R."/>
            <person name="Xu F."/>
            <person name="Yang P."/>
            <person name="Zhang L."/>
            <person name="Wang X."/>
            <person name="Qi H."/>
            <person name="Xiong Z."/>
            <person name="Que H."/>
            <person name="Xie Y."/>
            <person name="Holland P.W."/>
            <person name="Paps J."/>
            <person name="Zhu Y."/>
            <person name="Wu F."/>
            <person name="Chen Y."/>
            <person name="Wang J."/>
            <person name="Peng C."/>
            <person name="Meng J."/>
            <person name="Yang L."/>
            <person name="Liu J."/>
            <person name="Wen B."/>
            <person name="Zhang N."/>
            <person name="Huang Z."/>
            <person name="Zhu Q."/>
            <person name="Feng Y."/>
            <person name="Mount A."/>
            <person name="Hedgecock D."/>
            <person name="Xu Z."/>
            <person name="Liu Y."/>
            <person name="Domazet-Loso T."/>
            <person name="Du Y."/>
            <person name="Sun X."/>
            <person name="Zhang S."/>
            <person name="Liu B."/>
            <person name="Cheng P."/>
            <person name="Jiang X."/>
            <person name="Li J."/>
            <person name="Fan D."/>
            <person name="Wang W."/>
            <person name="Fu W."/>
            <person name="Wang T."/>
            <person name="Wang B."/>
            <person name="Zhang J."/>
            <person name="Peng Z."/>
            <person name="Li Y."/>
            <person name="Li N."/>
            <person name="Wang J."/>
            <person name="Chen M."/>
            <person name="He Y."/>
            <person name="Tan F."/>
            <person name="Song X."/>
            <person name="Zheng Q."/>
            <person name="Huang R."/>
            <person name="Yang H."/>
            <person name="Du X."/>
            <person name="Chen L."/>
            <person name="Yang M."/>
            <person name="Gaffney P.M."/>
            <person name="Wang S."/>
            <person name="Luo L."/>
            <person name="She Z."/>
            <person name="Ming Y."/>
            <person name="Huang W."/>
            <person name="Zhang S."/>
            <person name="Huang B."/>
            <person name="Zhang Y."/>
            <person name="Qu T."/>
            <person name="Ni P."/>
            <person name="Miao G."/>
            <person name="Wang J."/>
            <person name="Wang Q."/>
            <person name="Steinberg C.E."/>
            <person name="Wang H."/>
            <person name="Li N."/>
            <person name="Qian L."/>
            <person name="Zhang G."/>
            <person name="Li Y."/>
            <person name="Yang H."/>
            <person name="Liu X."/>
            <person name="Wang J."/>
            <person name="Yin Y."/>
            <person name="Wang J."/>
        </authorList>
    </citation>
    <scope>NUCLEOTIDE SEQUENCE [LARGE SCALE GENOMIC DNA]</scope>
    <source>
        <strain evidence="3">05x7-T-G4-1.051#20</strain>
    </source>
</reference>
<dbReference type="FunCoup" id="K1R9S8">
    <property type="interactions" value="681"/>
</dbReference>